<comment type="caution">
    <text evidence="1">The sequence shown here is derived from an EMBL/GenBank/DDBJ whole genome shotgun (WGS) entry which is preliminary data.</text>
</comment>
<dbReference type="AlphaFoldDB" id="A0A8T1VC92"/>
<name>A0A8T1VC92_9STRA</name>
<protein>
    <submittedName>
        <fullName evidence="1">Uncharacterized protein</fullName>
    </submittedName>
</protein>
<proteinExistence type="predicted"/>
<evidence type="ECO:0000313" key="1">
    <source>
        <dbReference type="EMBL" id="KAG7377853.1"/>
    </source>
</evidence>
<sequence length="278" mass="30350">MAGTPELVRAFNHSSPLSLTSCQCQAALGAGVTDRLDAKPNPAGKVPRGTCPSRVIRADTSQVGQPRFHQAAKLARAEHGTPYGTPAELRRCFLAKELHARTPTADGSRQTRNPLTLLQYSSRAAKQKMESCLVRISGVSVQIHAARADPVTRELEAGLTCRNASWLRSRPPCSGRVSIVHLLFAFAPPTPTSLWGERRTAQHSSREAAERSADLRLSCAARGKLRSPHWTARLLLKTTRVRQDRAITCCVLFSYAERDLQLLAHASTPAVELVSIHL</sequence>
<keyword evidence="2" id="KW-1185">Reference proteome</keyword>
<organism evidence="1 2">
    <name type="scientific">Phytophthora pseudosyringae</name>
    <dbReference type="NCBI Taxonomy" id="221518"/>
    <lineage>
        <taxon>Eukaryota</taxon>
        <taxon>Sar</taxon>
        <taxon>Stramenopiles</taxon>
        <taxon>Oomycota</taxon>
        <taxon>Peronosporomycetes</taxon>
        <taxon>Peronosporales</taxon>
        <taxon>Peronosporaceae</taxon>
        <taxon>Phytophthora</taxon>
    </lineage>
</organism>
<dbReference type="EMBL" id="JAGDFM010000476">
    <property type="protein sequence ID" value="KAG7377853.1"/>
    <property type="molecule type" value="Genomic_DNA"/>
</dbReference>
<dbReference type="Proteomes" id="UP000694044">
    <property type="component" value="Unassembled WGS sequence"/>
</dbReference>
<evidence type="ECO:0000313" key="2">
    <source>
        <dbReference type="Proteomes" id="UP000694044"/>
    </source>
</evidence>
<accession>A0A8T1VC92</accession>
<reference evidence="1" key="1">
    <citation type="submission" date="2021-02" db="EMBL/GenBank/DDBJ databases">
        <authorList>
            <person name="Palmer J.M."/>
        </authorList>
    </citation>
    <scope>NUCLEOTIDE SEQUENCE</scope>
    <source>
        <strain evidence="1">SCRP734</strain>
    </source>
</reference>
<gene>
    <name evidence="1" type="ORF">PHYPSEUDO_010903</name>
</gene>